<dbReference type="EMBL" id="VYYT01000182">
    <property type="protein sequence ID" value="KAK2759232.1"/>
    <property type="molecule type" value="Genomic_DNA"/>
</dbReference>
<evidence type="ECO:0000313" key="2">
    <source>
        <dbReference type="Proteomes" id="UP001281614"/>
    </source>
</evidence>
<reference evidence="1" key="1">
    <citation type="submission" date="2023-02" db="EMBL/GenBank/DDBJ databases">
        <title>Colletotrichum kahawae CIFC_Que2 genome sequencing and assembly.</title>
        <authorList>
            <person name="Baroncelli R."/>
        </authorList>
    </citation>
    <scope>NUCLEOTIDE SEQUENCE</scope>
    <source>
        <strain evidence="1">CIFC_Que2</strain>
    </source>
</reference>
<protein>
    <submittedName>
        <fullName evidence="1">Uncharacterized protein</fullName>
    </submittedName>
</protein>
<name>A0AAD9YCU0_COLKA</name>
<dbReference type="Proteomes" id="UP001281614">
    <property type="component" value="Unassembled WGS sequence"/>
</dbReference>
<sequence length="138" mass="15145">MCSRPDPELWVASGPLVQSSHPPIEEFESRSLLDRGADQKEVHLFPAVKAVLVSFGHAFTETECNRQGRPGHPNRSIWTATSARLRHANPTATSQPTRSPSNVISPNRLYRCVCVDSFIASKTSPGPDHLPVRAGHID</sequence>
<organism evidence="1 2">
    <name type="scientific">Colletotrichum kahawae</name>
    <name type="common">Coffee berry disease fungus</name>
    <dbReference type="NCBI Taxonomy" id="34407"/>
    <lineage>
        <taxon>Eukaryota</taxon>
        <taxon>Fungi</taxon>
        <taxon>Dikarya</taxon>
        <taxon>Ascomycota</taxon>
        <taxon>Pezizomycotina</taxon>
        <taxon>Sordariomycetes</taxon>
        <taxon>Hypocreomycetidae</taxon>
        <taxon>Glomerellales</taxon>
        <taxon>Glomerellaceae</taxon>
        <taxon>Colletotrichum</taxon>
        <taxon>Colletotrichum gloeosporioides species complex</taxon>
    </lineage>
</organism>
<comment type="caution">
    <text evidence="1">The sequence shown here is derived from an EMBL/GenBank/DDBJ whole genome shotgun (WGS) entry which is preliminary data.</text>
</comment>
<gene>
    <name evidence="1" type="ORF">CKAH01_16697</name>
</gene>
<keyword evidence="2" id="KW-1185">Reference proteome</keyword>
<proteinExistence type="predicted"/>
<accession>A0AAD9YCU0</accession>
<dbReference type="AlphaFoldDB" id="A0AAD9YCU0"/>
<evidence type="ECO:0000313" key="1">
    <source>
        <dbReference type="EMBL" id="KAK2759232.1"/>
    </source>
</evidence>